<gene>
    <name evidence="1" type="ORF">NIES23_49080</name>
</gene>
<dbReference type="EMBL" id="AP018216">
    <property type="protein sequence ID" value="BAY72084.1"/>
    <property type="molecule type" value="Genomic_DNA"/>
</dbReference>
<sequence length="74" mass="8376">MQKIVGWIASNVQIFPSERKAKTQYFCGVLNPTYAWEIGTISGLTQLSQKSYFLLVVRAKALILRTKVLTTNLK</sequence>
<name>A0A1Z4KT26_ANAVA</name>
<evidence type="ECO:0000313" key="1">
    <source>
        <dbReference type="EMBL" id="BAY72084.1"/>
    </source>
</evidence>
<dbReference type="AlphaFoldDB" id="A0A1Z4KT26"/>
<evidence type="ECO:0000313" key="2">
    <source>
        <dbReference type="Proteomes" id="UP000217507"/>
    </source>
</evidence>
<reference evidence="1 2" key="1">
    <citation type="submission" date="2017-06" db="EMBL/GenBank/DDBJ databases">
        <title>Genome sequencing of cyanobaciteial culture collection at National Institute for Environmental Studies (NIES).</title>
        <authorList>
            <person name="Hirose Y."/>
            <person name="Shimura Y."/>
            <person name="Fujisawa T."/>
            <person name="Nakamura Y."/>
            <person name="Kawachi M."/>
        </authorList>
    </citation>
    <scope>NUCLEOTIDE SEQUENCE [LARGE SCALE GENOMIC DNA]</scope>
    <source>
        <strain evidence="1 2">NIES-23</strain>
    </source>
</reference>
<organism evidence="1 2">
    <name type="scientific">Trichormus variabilis NIES-23</name>
    <dbReference type="NCBI Taxonomy" id="1973479"/>
    <lineage>
        <taxon>Bacteria</taxon>
        <taxon>Bacillati</taxon>
        <taxon>Cyanobacteriota</taxon>
        <taxon>Cyanophyceae</taxon>
        <taxon>Nostocales</taxon>
        <taxon>Nostocaceae</taxon>
        <taxon>Trichormus</taxon>
    </lineage>
</organism>
<accession>A0A1Z4KT26</accession>
<dbReference type="Proteomes" id="UP000217507">
    <property type="component" value="Chromosome"/>
</dbReference>
<protein>
    <submittedName>
        <fullName evidence="1">Uncharacterized protein</fullName>
    </submittedName>
</protein>
<proteinExistence type="predicted"/>